<keyword evidence="4" id="KW-0235">DNA replication</keyword>
<evidence type="ECO:0000256" key="3">
    <source>
        <dbReference type="ARBA" id="ARBA00022695"/>
    </source>
</evidence>
<evidence type="ECO:0000256" key="1">
    <source>
        <dbReference type="ARBA" id="ARBA00012417"/>
    </source>
</evidence>
<evidence type="ECO:0000313" key="10">
    <source>
        <dbReference type="Proteomes" id="UP000177171"/>
    </source>
</evidence>
<protein>
    <recommendedName>
        <fullName evidence="1">DNA-directed DNA polymerase</fullName>
        <ecNumber evidence="1">2.7.7.7</ecNumber>
    </recommendedName>
</protein>
<keyword evidence="5" id="KW-0239">DNA-directed DNA polymerase</keyword>
<dbReference type="PANTHER" id="PTHR34388:SF1">
    <property type="entry name" value="DNA POLYMERASE III SUBUNIT DELTA"/>
    <property type="match status" value="1"/>
</dbReference>
<evidence type="ECO:0000256" key="6">
    <source>
        <dbReference type="ARBA" id="ARBA00034754"/>
    </source>
</evidence>
<dbReference type="InterPro" id="IPR048466">
    <property type="entry name" value="DNA_pol3_delta-like_C"/>
</dbReference>
<dbReference type="EC" id="2.7.7.7" evidence="1"/>
<organism evidence="9 10">
    <name type="scientific">Candidatus Sungbacteria bacterium RIFCSPLOWO2_12_FULL_41_11</name>
    <dbReference type="NCBI Taxonomy" id="1802286"/>
    <lineage>
        <taxon>Bacteria</taxon>
        <taxon>Candidatus Sungiibacteriota</taxon>
    </lineage>
</organism>
<evidence type="ECO:0000256" key="7">
    <source>
        <dbReference type="ARBA" id="ARBA00049244"/>
    </source>
</evidence>
<evidence type="ECO:0000256" key="4">
    <source>
        <dbReference type="ARBA" id="ARBA00022705"/>
    </source>
</evidence>
<dbReference type="AlphaFoldDB" id="A0A1G2LRN6"/>
<dbReference type="Pfam" id="PF21694">
    <property type="entry name" value="DNA_pol3_delta_C"/>
    <property type="match status" value="1"/>
</dbReference>
<evidence type="ECO:0000313" key="9">
    <source>
        <dbReference type="EMBL" id="OHA14164.1"/>
    </source>
</evidence>
<name>A0A1G2LRN6_9BACT</name>
<dbReference type="SUPFAM" id="SSF48019">
    <property type="entry name" value="post-AAA+ oligomerization domain-like"/>
    <property type="match status" value="1"/>
</dbReference>
<proteinExistence type="inferred from homology"/>
<dbReference type="EMBL" id="MHQY01000013">
    <property type="protein sequence ID" value="OHA14164.1"/>
    <property type="molecule type" value="Genomic_DNA"/>
</dbReference>
<dbReference type="InterPro" id="IPR005790">
    <property type="entry name" value="DNA_polIII_delta"/>
</dbReference>
<dbReference type="Proteomes" id="UP000177171">
    <property type="component" value="Unassembled WGS sequence"/>
</dbReference>
<dbReference type="PANTHER" id="PTHR34388">
    <property type="entry name" value="DNA POLYMERASE III SUBUNIT DELTA"/>
    <property type="match status" value="1"/>
</dbReference>
<evidence type="ECO:0000256" key="5">
    <source>
        <dbReference type="ARBA" id="ARBA00022932"/>
    </source>
</evidence>
<dbReference type="GO" id="GO:0003677">
    <property type="term" value="F:DNA binding"/>
    <property type="evidence" value="ECO:0007669"/>
    <property type="project" value="InterPro"/>
</dbReference>
<sequence length="311" mass="36520">MIYVLYGPDTYRSRQKLKEIIDGFRKKYGSTSLTTGGNLSLEKFDAEENDFSKISAAAENQSLFQEKKLVVIERFFTSKKVAYETLKKKLKSWQESKINVFIFWDENVATKKEFKEFLKFAEKSQEFKELTPQQTKLFLEKEMLNRKLRLSEKEKTALMNRFKNNLWGLANELDKITLGSNLSTEIILNKEEKIYNFLDALIERRINTPRLLLSLYEAGAEELYIFAAIVNSFRNLLLLKKYADKPALLSKIEKEFGIHPYVFKKLLAQSQRYGLKTLTIIYKKLLEYDIALKLGKTKLEYIVFDLMNKKL</sequence>
<dbReference type="Gene3D" id="1.20.272.10">
    <property type="match status" value="1"/>
</dbReference>
<dbReference type="NCBIfam" id="TIGR01128">
    <property type="entry name" value="holA"/>
    <property type="match status" value="1"/>
</dbReference>
<reference evidence="9 10" key="1">
    <citation type="journal article" date="2016" name="Nat. Commun.">
        <title>Thousands of microbial genomes shed light on interconnected biogeochemical processes in an aquifer system.</title>
        <authorList>
            <person name="Anantharaman K."/>
            <person name="Brown C.T."/>
            <person name="Hug L.A."/>
            <person name="Sharon I."/>
            <person name="Castelle C.J."/>
            <person name="Probst A.J."/>
            <person name="Thomas B.C."/>
            <person name="Singh A."/>
            <person name="Wilkins M.J."/>
            <person name="Karaoz U."/>
            <person name="Brodie E.L."/>
            <person name="Williams K.H."/>
            <person name="Hubbard S.S."/>
            <person name="Banfield J.F."/>
        </authorList>
    </citation>
    <scope>NUCLEOTIDE SEQUENCE [LARGE SCALE GENOMIC DNA]</scope>
</reference>
<dbReference type="GO" id="GO:0009360">
    <property type="term" value="C:DNA polymerase III complex"/>
    <property type="evidence" value="ECO:0007669"/>
    <property type="project" value="TreeGrafter"/>
</dbReference>
<comment type="catalytic activity">
    <reaction evidence="7">
        <text>DNA(n) + a 2'-deoxyribonucleoside 5'-triphosphate = DNA(n+1) + diphosphate</text>
        <dbReference type="Rhea" id="RHEA:22508"/>
        <dbReference type="Rhea" id="RHEA-COMP:17339"/>
        <dbReference type="Rhea" id="RHEA-COMP:17340"/>
        <dbReference type="ChEBI" id="CHEBI:33019"/>
        <dbReference type="ChEBI" id="CHEBI:61560"/>
        <dbReference type="ChEBI" id="CHEBI:173112"/>
        <dbReference type="EC" id="2.7.7.7"/>
    </reaction>
</comment>
<evidence type="ECO:0000259" key="8">
    <source>
        <dbReference type="Pfam" id="PF21694"/>
    </source>
</evidence>
<dbReference type="SUPFAM" id="SSF52540">
    <property type="entry name" value="P-loop containing nucleoside triphosphate hydrolases"/>
    <property type="match status" value="1"/>
</dbReference>
<accession>A0A1G2LRN6</accession>
<comment type="caution">
    <text evidence="9">The sequence shown here is derived from an EMBL/GenBank/DDBJ whole genome shotgun (WGS) entry which is preliminary data.</text>
</comment>
<dbReference type="GO" id="GO:0003887">
    <property type="term" value="F:DNA-directed DNA polymerase activity"/>
    <property type="evidence" value="ECO:0007669"/>
    <property type="project" value="UniProtKB-KW"/>
</dbReference>
<dbReference type="GO" id="GO:0006261">
    <property type="term" value="P:DNA-templated DNA replication"/>
    <property type="evidence" value="ECO:0007669"/>
    <property type="project" value="TreeGrafter"/>
</dbReference>
<feature type="domain" description="DNA polymerase III delta subunit-like C-terminal" evidence="8">
    <location>
        <begin position="191"/>
        <end position="302"/>
    </location>
</feature>
<dbReference type="InterPro" id="IPR027417">
    <property type="entry name" value="P-loop_NTPase"/>
</dbReference>
<gene>
    <name evidence="9" type="ORF">A3G49_02905</name>
</gene>
<keyword evidence="3" id="KW-0548">Nucleotidyltransferase</keyword>
<keyword evidence="2" id="KW-0808">Transferase</keyword>
<evidence type="ECO:0000256" key="2">
    <source>
        <dbReference type="ARBA" id="ARBA00022679"/>
    </source>
</evidence>
<comment type="similarity">
    <text evidence="6">Belongs to the DNA polymerase HolA subunit family.</text>
</comment>
<dbReference type="InterPro" id="IPR008921">
    <property type="entry name" value="DNA_pol3_clamp-load_cplx_C"/>
</dbReference>
<dbReference type="Gene3D" id="3.40.50.300">
    <property type="entry name" value="P-loop containing nucleotide triphosphate hydrolases"/>
    <property type="match status" value="1"/>
</dbReference>